<keyword evidence="3" id="KW-0064">Aspartyl protease</keyword>
<sequence length="455" mass="50306">MTGFFEFRFLRASFIIAVFSLINRQCFAYRFQPQLQLQQPVVLPLETREVSPDSIPRPPSKLAFRHNVSLTVSLTVGTPPQNVTMVIDTGSELSWLRCNKTARNQNQSYPTSFDPTQSQSYSPVSCNSITCTAQTRNFQIPASCDSNQLCHAVLSYADASSCEGNLASDMFFTGSEQIGGLVFGCMDSMYSSNADEDSRYTGLMGMNRGSLSFVSQMEFPKFSYCISGSDFSGLLLLGDGNFSVALSLNYTPLIQISTPLPYFDRVAYTVQLQGIKVSDSLLSLPKSIFKPDHTGAGQTMVDSGTQFTFLLGPVYNALRAEFLVQTKGVLRVLDEPDFVFQEAMDLCYRVPNNQTTLPPLPSVSLIFQGAEMKVPGDRVLYRVPDQVRGSDSIHCMSFGNSDLLGVEAFVIGHHHQQNVWMEYDLQNSRIGLAYVQCDAAGQKYGIGLHSSDNRD</sequence>
<comment type="caution">
    <text evidence="8">The sequence shown here is derived from an EMBL/GenBank/DDBJ whole genome shotgun (WGS) entry which is preliminary data.</text>
</comment>
<dbReference type="InterPro" id="IPR034161">
    <property type="entry name" value="Pepsin-like_plant"/>
</dbReference>
<name>A0AAN7KYZ1_9MYRT</name>
<dbReference type="InterPro" id="IPR021109">
    <property type="entry name" value="Peptidase_aspartic_dom_sf"/>
</dbReference>
<dbReference type="Gene3D" id="2.40.70.10">
    <property type="entry name" value="Acid Proteases"/>
    <property type="match status" value="2"/>
</dbReference>
<dbReference type="GO" id="GO:0004190">
    <property type="term" value="F:aspartic-type endopeptidase activity"/>
    <property type="evidence" value="ECO:0007669"/>
    <property type="project" value="UniProtKB-KW"/>
</dbReference>
<evidence type="ECO:0000313" key="8">
    <source>
        <dbReference type="EMBL" id="KAK4776172.1"/>
    </source>
</evidence>
<reference evidence="8 9" key="1">
    <citation type="journal article" date="2023" name="Hortic Res">
        <title>Pangenome of water caltrop reveals structural variations and asymmetric subgenome divergence after allopolyploidization.</title>
        <authorList>
            <person name="Zhang X."/>
            <person name="Chen Y."/>
            <person name="Wang L."/>
            <person name="Yuan Y."/>
            <person name="Fang M."/>
            <person name="Shi L."/>
            <person name="Lu R."/>
            <person name="Comes H.P."/>
            <person name="Ma Y."/>
            <person name="Chen Y."/>
            <person name="Huang G."/>
            <person name="Zhou Y."/>
            <person name="Zheng Z."/>
            <person name="Qiu Y."/>
        </authorList>
    </citation>
    <scope>NUCLEOTIDE SEQUENCE [LARGE SCALE GENOMIC DNA]</scope>
    <source>
        <tissue evidence="8">Roots</tissue>
    </source>
</reference>
<evidence type="ECO:0000256" key="5">
    <source>
        <dbReference type="ARBA" id="ARBA00023180"/>
    </source>
</evidence>
<keyword evidence="4" id="KW-0378">Hydrolase</keyword>
<evidence type="ECO:0000259" key="7">
    <source>
        <dbReference type="PROSITE" id="PS51767"/>
    </source>
</evidence>
<keyword evidence="5" id="KW-0325">Glycoprotein</keyword>
<dbReference type="InterPro" id="IPR032799">
    <property type="entry name" value="TAXi_C"/>
</dbReference>
<dbReference type="SUPFAM" id="SSF50630">
    <property type="entry name" value="Acid proteases"/>
    <property type="match status" value="1"/>
</dbReference>
<dbReference type="InterPro" id="IPR033121">
    <property type="entry name" value="PEPTIDASE_A1"/>
</dbReference>
<dbReference type="GO" id="GO:0006508">
    <property type="term" value="P:proteolysis"/>
    <property type="evidence" value="ECO:0007669"/>
    <property type="project" value="UniProtKB-KW"/>
</dbReference>
<dbReference type="EMBL" id="JAXIOK010000003">
    <property type="protein sequence ID" value="KAK4776172.1"/>
    <property type="molecule type" value="Genomic_DNA"/>
</dbReference>
<dbReference type="FunFam" id="2.40.70.10:FF:000073">
    <property type="entry name" value="Aspartic proteinase PCS1"/>
    <property type="match status" value="1"/>
</dbReference>
<dbReference type="PROSITE" id="PS00141">
    <property type="entry name" value="ASP_PROTEASE"/>
    <property type="match status" value="1"/>
</dbReference>
<feature type="active site" evidence="6">
    <location>
        <position position="302"/>
    </location>
</feature>
<evidence type="ECO:0000256" key="3">
    <source>
        <dbReference type="ARBA" id="ARBA00022750"/>
    </source>
</evidence>
<feature type="active site" evidence="6">
    <location>
        <position position="88"/>
    </location>
</feature>
<dbReference type="InterPro" id="IPR001461">
    <property type="entry name" value="Aspartic_peptidase_A1"/>
</dbReference>
<dbReference type="InterPro" id="IPR032861">
    <property type="entry name" value="TAXi_N"/>
</dbReference>
<evidence type="ECO:0000256" key="6">
    <source>
        <dbReference type="PIRSR" id="PIRSR601461-1"/>
    </source>
</evidence>
<dbReference type="InterPro" id="IPR001969">
    <property type="entry name" value="Aspartic_peptidase_AS"/>
</dbReference>
<keyword evidence="2" id="KW-0645">Protease</keyword>
<protein>
    <recommendedName>
        <fullName evidence="7">Peptidase A1 domain-containing protein</fullName>
    </recommendedName>
</protein>
<keyword evidence="9" id="KW-1185">Reference proteome</keyword>
<evidence type="ECO:0000256" key="1">
    <source>
        <dbReference type="ARBA" id="ARBA00007447"/>
    </source>
</evidence>
<dbReference type="CDD" id="cd05476">
    <property type="entry name" value="pepsin_A_like_plant"/>
    <property type="match status" value="1"/>
</dbReference>
<proteinExistence type="inferred from homology"/>
<dbReference type="AlphaFoldDB" id="A0AAN7KYZ1"/>
<comment type="similarity">
    <text evidence="1">Belongs to the peptidase A1 family.</text>
</comment>
<dbReference type="PANTHER" id="PTHR47965">
    <property type="entry name" value="ASPARTYL PROTEASE-RELATED"/>
    <property type="match status" value="1"/>
</dbReference>
<evidence type="ECO:0000256" key="4">
    <source>
        <dbReference type="ARBA" id="ARBA00022801"/>
    </source>
</evidence>
<organism evidence="8 9">
    <name type="scientific">Trapa incisa</name>
    <dbReference type="NCBI Taxonomy" id="236973"/>
    <lineage>
        <taxon>Eukaryota</taxon>
        <taxon>Viridiplantae</taxon>
        <taxon>Streptophyta</taxon>
        <taxon>Embryophyta</taxon>
        <taxon>Tracheophyta</taxon>
        <taxon>Spermatophyta</taxon>
        <taxon>Magnoliopsida</taxon>
        <taxon>eudicotyledons</taxon>
        <taxon>Gunneridae</taxon>
        <taxon>Pentapetalae</taxon>
        <taxon>rosids</taxon>
        <taxon>malvids</taxon>
        <taxon>Myrtales</taxon>
        <taxon>Lythraceae</taxon>
        <taxon>Trapa</taxon>
    </lineage>
</organism>
<dbReference type="Pfam" id="PF14543">
    <property type="entry name" value="TAXi_N"/>
    <property type="match status" value="1"/>
</dbReference>
<dbReference type="Pfam" id="PF14541">
    <property type="entry name" value="TAXi_C"/>
    <property type="match status" value="1"/>
</dbReference>
<accession>A0AAN7KYZ1</accession>
<dbReference type="FunFam" id="2.40.70.10:FF:000046">
    <property type="entry name" value="Aspartic proteinase PCS1"/>
    <property type="match status" value="1"/>
</dbReference>
<evidence type="ECO:0000256" key="2">
    <source>
        <dbReference type="ARBA" id="ARBA00022670"/>
    </source>
</evidence>
<dbReference type="PANTHER" id="PTHR47965:SF77">
    <property type="entry name" value="ASPARTIC PROTEINASE PCS1"/>
    <property type="match status" value="1"/>
</dbReference>
<evidence type="ECO:0000313" key="9">
    <source>
        <dbReference type="Proteomes" id="UP001345219"/>
    </source>
</evidence>
<dbReference type="PROSITE" id="PS51767">
    <property type="entry name" value="PEPTIDASE_A1"/>
    <property type="match status" value="1"/>
</dbReference>
<feature type="domain" description="Peptidase A1" evidence="7">
    <location>
        <begin position="70"/>
        <end position="433"/>
    </location>
</feature>
<gene>
    <name evidence="8" type="ORF">SAY87_024133</name>
</gene>
<dbReference type="Proteomes" id="UP001345219">
    <property type="component" value="Chromosome 18"/>
</dbReference>